<protein>
    <submittedName>
        <fullName evidence="1">Uncharacterized protein</fullName>
    </submittedName>
</protein>
<proteinExistence type="predicted"/>
<evidence type="ECO:0000313" key="1">
    <source>
        <dbReference type="EMBL" id="MFD0287746.1"/>
    </source>
</evidence>
<accession>A0ABW2VTH1</accession>
<gene>
    <name evidence="1" type="ORF">ACFQZP_40205</name>
</gene>
<sequence>MAVDGALHILNTAVDGIGVWVATTLAPEAFDMTQAVFTPTDQDVSFTHRGTRVISAGESGEWLIVLGHPPVREVLVAASAYYREVCGQRLRALNSDHPAPTPLLREWSRFIAYPTRSEWHSQPAQEGDAGAVPVTWLDTQAWATDDLGPVEHCPRCGRPSRSTDFALLQESWQRVHLCPHPECRHRWPATTASSAPSAKERD</sequence>
<organism evidence="1 2">
    <name type="scientific">Streptomyces lutosisoli</name>
    <dbReference type="NCBI Taxonomy" id="2665721"/>
    <lineage>
        <taxon>Bacteria</taxon>
        <taxon>Bacillati</taxon>
        <taxon>Actinomycetota</taxon>
        <taxon>Actinomycetes</taxon>
        <taxon>Kitasatosporales</taxon>
        <taxon>Streptomycetaceae</taxon>
        <taxon>Streptomyces</taxon>
    </lineage>
</organism>
<dbReference type="Proteomes" id="UP001596957">
    <property type="component" value="Unassembled WGS sequence"/>
</dbReference>
<name>A0ABW2VTH1_9ACTN</name>
<dbReference type="RefSeq" id="WP_381255935.1">
    <property type="nucleotide sequence ID" value="NZ_JBHTBI010000014.1"/>
</dbReference>
<evidence type="ECO:0000313" key="2">
    <source>
        <dbReference type="Proteomes" id="UP001596957"/>
    </source>
</evidence>
<comment type="caution">
    <text evidence="1">The sequence shown here is derived from an EMBL/GenBank/DDBJ whole genome shotgun (WGS) entry which is preliminary data.</text>
</comment>
<reference evidence="2" key="1">
    <citation type="journal article" date="2019" name="Int. J. Syst. Evol. Microbiol.">
        <title>The Global Catalogue of Microorganisms (GCM) 10K type strain sequencing project: providing services to taxonomists for standard genome sequencing and annotation.</title>
        <authorList>
            <consortium name="The Broad Institute Genomics Platform"/>
            <consortium name="The Broad Institute Genome Sequencing Center for Infectious Disease"/>
            <person name="Wu L."/>
            <person name="Ma J."/>
        </authorList>
    </citation>
    <scope>NUCLEOTIDE SEQUENCE [LARGE SCALE GENOMIC DNA]</scope>
    <source>
        <strain evidence="2">CGMCC 4.7198</strain>
    </source>
</reference>
<dbReference type="EMBL" id="JBHTEC010000004">
    <property type="protein sequence ID" value="MFD0287746.1"/>
    <property type="molecule type" value="Genomic_DNA"/>
</dbReference>
<keyword evidence="2" id="KW-1185">Reference proteome</keyword>